<keyword evidence="1" id="KW-0175">Coiled coil</keyword>
<accession>A0ABQ5KZK8</accession>
<sequence length="134" mass="14176">AAQKVGKEIHELAENFNKTKEEAEDLRNDKSAANAGGISGKLFAGIEELSAQVNQVNAGMELQRDRVTETATAMEEMNSTVLEVAQNAGLAANSASQSKDNAVHGAKGVSEAIQSFEQIKDTILNLKETMGTLG</sequence>
<dbReference type="SUPFAM" id="SSF58104">
    <property type="entry name" value="Methyl-accepting chemotaxis protein (MCP) signaling domain"/>
    <property type="match status" value="1"/>
</dbReference>
<gene>
    <name evidence="2" type="ORF">ADUPG1_003439</name>
</gene>
<evidence type="ECO:0000313" key="2">
    <source>
        <dbReference type="EMBL" id="GKT37501.1"/>
    </source>
</evidence>
<protein>
    <submittedName>
        <fullName evidence="2">Bacteriohemerythrin</fullName>
    </submittedName>
</protein>
<feature type="non-terminal residue" evidence="2">
    <location>
        <position position="1"/>
    </location>
</feature>
<evidence type="ECO:0000256" key="1">
    <source>
        <dbReference type="SAM" id="Coils"/>
    </source>
</evidence>
<dbReference type="Gene3D" id="1.10.287.950">
    <property type="entry name" value="Methyl-accepting chemotaxis protein"/>
    <property type="match status" value="1"/>
</dbReference>
<dbReference type="EMBL" id="BQXS01004718">
    <property type="protein sequence ID" value="GKT37501.1"/>
    <property type="molecule type" value="Genomic_DNA"/>
</dbReference>
<reference evidence="2" key="1">
    <citation type="submission" date="2022-03" db="EMBL/GenBank/DDBJ databases">
        <title>Draft genome sequence of Aduncisulcus paluster, a free-living microaerophilic Fornicata.</title>
        <authorList>
            <person name="Yuyama I."/>
            <person name="Kume K."/>
            <person name="Tamura T."/>
            <person name="Inagaki Y."/>
            <person name="Hashimoto T."/>
        </authorList>
    </citation>
    <scope>NUCLEOTIDE SEQUENCE</scope>
    <source>
        <strain evidence="2">NY0171</strain>
    </source>
</reference>
<dbReference type="Proteomes" id="UP001057375">
    <property type="component" value="Unassembled WGS sequence"/>
</dbReference>
<proteinExistence type="predicted"/>
<evidence type="ECO:0000313" key="3">
    <source>
        <dbReference type="Proteomes" id="UP001057375"/>
    </source>
</evidence>
<dbReference type="PANTHER" id="PTHR32089:SF112">
    <property type="entry name" value="LYSOZYME-LIKE PROTEIN-RELATED"/>
    <property type="match status" value="1"/>
</dbReference>
<keyword evidence="3" id="KW-1185">Reference proteome</keyword>
<dbReference type="PANTHER" id="PTHR32089">
    <property type="entry name" value="METHYL-ACCEPTING CHEMOTAXIS PROTEIN MCPB"/>
    <property type="match status" value="1"/>
</dbReference>
<name>A0ABQ5KZK8_9EUKA</name>
<feature type="coiled-coil region" evidence="1">
    <location>
        <begin position="2"/>
        <end position="66"/>
    </location>
</feature>
<organism evidence="2 3">
    <name type="scientific">Aduncisulcus paluster</name>
    <dbReference type="NCBI Taxonomy" id="2918883"/>
    <lineage>
        <taxon>Eukaryota</taxon>
        <taxon>Metamonada</taxon>
        <taxon>Carpediemonas-like organisms</taxon>
        <taxon>Aduncisulcus</taxon>
    </lineage>
</organism>
<comment type="caution">
    <text evidence="2">The sequence shown here is derived from an EMBL/GenBank/DDBJ whole genome shotgun (WGS) entry which is preliminary data.</text>
</comment>
<feature type="non-terminal residue" evidence="2">
    <location>
        <position position="134"/>
    </location>
</feature>